<evidence type="ECO:0000313" key="3">
    <source>
        <dbReference type="Proteomes" id="UP000660262"/>
    </source>
</evidence>
<dbReference type="EMBL" id="BNJQ01000003">
    <property type="protein sequence ID" value="GHP02508.1"/>
    <property type="molecule type" value="Genomic_DNA"/>
</dbReference>
<keyword evidence="1" id="KW-0812">Transmembrane</keyword>
<organism evidence="2 3">
    <name type="scientific">Pycnococcus provasolii</name>
    <dbReference type="NCBI Taxonomy" id="41880"/>
    <lineage>
        <taxon>Eukaryota</taxon>
        <taxon>Viridiplantae</taxon>
        <taxon>Chlorophyta</taxon>
        <taxon>Pseudoscourfieldiophyceae</taxon>
        <taxon>Pseudoscourfieldiales</taxon>
        <taxon>Pycnococcaceae</taxon>
        <taxon>Pycnococcus</taxon>
    </lineage>
</organism>
<keyword evidence="1" id="KW-0472">Membrane</keyword>
<proteinExistence type="predicted"/>
<comment type="caution">
    <text evidence="2">The sequence shown here is derived from an EMBL/GenBank/DDBJ whole genome shotgun (WGS) entry which is preliminary data.</text>
</comment>
<protein>
    <submittedName>
        <fullName evidence="2">Uncharacterized protein</fullName>
    </submittedName>
</protein>
<reference evidence="2" key="1">
    <citation type="submission" date="2020-10" db="EMBL/GenBank/DDBJ databases">
        <title>Unveiling of a novel bifunctional photoreceptor, Dualchrome1, isolated from a cosmopolitan green alga.</title>
        <authorList>
            <person name="Suzuki S."/>
            <person name="Kawachi M."/>
        </authorList>
    </citation>
    <scope>NUCLEOTIDE SEQUENCE</scope>
    <source>
        <strain evidence="2">NIES 2893</strain>
    </source>
</reference>
<evidence type="ECO:0000256" key="1">
    <source>
        <dbReference type="SAM" id="Phobius"/>
    </source>
</evidence>
<accession>A0A830H780</accession>
<keyword evidence="1" id="KW-1133">Transmembrane helix</keyword>
<name>A0A830H780_9CHLO</name>
<keyword evidence="3" id="KW-1185">Reference proteome</keyword>
<evidence type="ECO:0000313" key="2">
    <source>
        <dbReference type="EMBL" id="GHP02508.1"/>
    </source>
</evidence>
<dbReference type="Proteomes" id="UP000660262">
    <property type="component" value="Unassembled WGS sequence"/>
</dbReference>
<dbReference type="AlphaFoldDB" id="A0A830H780"/>
<gene>
    <name evidence="2" type="ORF">PPROV_000126500</name>
</gene>
<dbReference type="OrthoDB" id="10651166at2759"/>
<sequence>MAVSADKIKLEEKDEFKIMNNTPKQWGVIIGLLLLLYLCMSLFMYGLLEIALETRNNDYMTMPDIYYGASESMKQPSGGWKNGAGWSRPNGCEYGKVPSELASGKDNIECKGDKWAIFPWVQATANKECEGKTMTILGKCTNP</sequence>
<feature type="transmembrane region" description="Helical" evidence="1">
    <location>
        <begin position="26"/>
        <end position="48"/>
    </location>
</feature>